<reference evidence="1 2" key="2">
    <citation type="submission" date="2018-11" db="EMBL/GenBank/DDBJ databases">
        <authorList>
            <consortium name="Pathogen Informatics"/>
        </authorList>
    </citation>
    <scope>NUCLEOTIDE SEQUENCE [LARGE SCALE GENOMIC DNA]</scope>
</reference>
<dbReference type="AlphaFoldDB" id="A0A0R3R978"/>
<name>A0A0R3R978_9BILA</name>
<reference evidence="3" key="1">
    <citation type="submission" date="2017-02" db="UniProtKB">
        <authorList>
            <consortium name="WormBaseParasite"/>
        </authorList>
    </citation>
    <scope>IDENTIFICATION</scope>
</reference>
<proteinExistence type="predicted"/>
<sequence>MSKLKVADKIANYDYDIPTLNNATSYIPVRCGTFQISVAATNQKVDLPLLLQQCCENPYNKCNDKENEQSNMYKQHSGMLKRSQVFNIDYFVVSLADTSISTVQIFLRQTLH</sequence>
<organism evidence="3">
    <name type="scientific">Brugia timori</name>
    <dbReference type="NCBI Taxonomy" id="42155"/>
    <lineage>
        <taxon>Eukaryota</taxon>
        <taxon>Metazoa</taxon>
        <taxon>Ecdysozoa</taxon>
        <taxon>Nematoda</taxon>
        <taxon>Chromadorea</taxon>
        <taxon>Rhabditida</taxon>
        <taxon>Spirurina</taxon>
        <taxon>Spiruromorpha</taxon>
        <taxon>Filarioidea</taxon>
        <taxon>Onchocercidae</taxon>
        <taxon>Brugia</taxon>
    </lineage>
</organism>
<dbReference type="EMBL" id="UZAG01021332">
    <property type="protein sequence ID" value="VDO50030.1"/>
    <property type="molecule type" value="Genomic_DNA"/>
</dbReference>
<keyword evidence="2" id="KW-1185">Reference proteome</keyword>
<evidence type="ECO:0000313" key="1">
    <source>
        <dbReference type="EMBL" id="VDO50030.1"/>
    </source>
</evidence>
<dbReference type="Proteomes" id="UP000280834">
    <property type="component" value="Unassembled WGS sequence"/>
</dbReference>
<evidence type="ECO:0000313" key="3">
    <source>
        <dbReference type="WBParaSite" id="BTMF_0001658801-mRNA-1"/>
    </source>
</evidence>
<protein>
    <submittedName>
        <fullName evidence="3">Cystatin domain-containing protein</fullName>
    </submittedName>
</protein>
<accession>A0A0R3R978</accession>
<evidence type="ECO:0000313" key="2">
    <source>
        <dbReference type="Proteomes" id="UP000280834"/>
    </source>
</evidence>
<dbReference type="WBParaSite" id="BTMF_0001658801-mRNA-1">
    <property type="protein sequence ID" value="BTMF_0001658801-mRNA-1"/>
    <property type="gene ID" value="BTMF_0001658801"/>
</dbReference>
<gene>
    <name evidence="1" type="ORF">BTMF_LOCUS14563</name>
</gene>